<dbReference type="AlphaFoldDB" id="A0A418SLN4"/>
<gene>
    <name evidence="2" type="ORF">D3P04_22785</name>
</gene>
<keyword evidence="3" id="KW-1185">Reference proteome</keyword>
<evidence type="ECO:0000313" key="3">
    <source>
        <dbReference type="Proteomes" id="UP000284202"/>
    </source>
</evidence>
<keyword evidence="1" id="KW-1133">Transmembrane helix</keyword>
<comment type="caution">
    <text evidence="2">The sequence shown here is derived from an EMBL/GenBank/DDBJ whole genome shotgun (WGS) entry which is preliminary data.</text>
</comment>
<protein>
    <submittedName>
        <fullName evidence="2">Uncharacterized protein</fullName>
    </submittedName>
</protein>
<dbReference type="OrthoDB" id="8601734at2"/>
<name>A0A418SLN4_9RHOB</name>
<evidence type="ECO:0000256" key="1">
    <source>
        <dbReference type="SAM" id="Phobius"/>
    </source>
</evidence>
<sequence>MNAMSFELLGAIIAGIGAGALIFALMHAARKAGVPLPRWLLPAAIGLTMIGYSVWNDYSWFSRAKEQLPAGAEMLLVGKDNYLWAPWTYVAPVIVRFAAMDPGKITDAGEDIRRAEIMLIERRRPTVIVRQNFDCAKGMISVAGGDWQKADDDPAIAIVCAGEAG</sequence>
<keyword evidence="1" id="KW-0812">Transmembrane</keyword>
<dbReference type="EMBL" id="QZCG01000028">
    <property type="protein sequence ID" value="RJE81861.1"/>
    <property type="molecule type" value="Genomic_DNA"/>
</dbReference>
<proteinExistence type="predicted"/>
<reference evidence="3" key="1">
    <citation type="submission" date="2018-09" db="EMBL/GenBank/DDBJ databases">
        <title>Acidovorax cavernicola nov. sp. isolated from Gruta de las Maravillas (Aracena, Spain).</title>
        <authorList>
            <person name="Jurado V."/>
            <person name="Gutierrez-Patricio S."/>
            <person name="Gonzalez-Pimentel J.L."/>
            <person name="Miller A.Z."/>
            <person name="Laiz L."/>
            <person name="Saiz-Jimenez C."/>
        </authorList>
    </citation>
    <scope>NUCLEOTIDE SEQUENCE [LARGE SCALE GENOMIC DNA]</scope>
    <source>
        <strain evidence="3">1011MAR3C25</strain>
    </source>
</reference>
<organism evidence="2 3">
    <name type="scientific">Paracoccus onubensis</name>
    <dbReference type="NCBI Taxonomy" id="1675788"/>
    <lineage>
        <taxon>Bacteria</taxon>
        <taxon>Pseudomonadati</taxon>
        <taxon>Pseudomonadota</taxon>
        <taxon>Alphaproteobacteria</taxon>
        <taxon>Rhodobacterales</taxon>
        <taxon>Paracoccaceae</taxon>
        <taxon>Paracoccus</taxon>
    </lineage>
</organism>
<feature type="transmembrane region" description="Helical" evidence="1">
    <location>
        <begin position="38"/>
        <end position="55"/>
    </location>
</feature>
<evidence type="ECO:0000313" key="2">
    <source>
        <dbReference type="EMBL" id="RJE81861.1"/>
    </source>
</evidence>
<dbReference type="RefSeq" id="WP_119752184.1">
    <property type="nucleotide sequence ID" value="NZ_QZCG01000028.1"/>
</dbReference>
<dbReference type="Proteomes" id="UP000284202">
    <property type="component" value="Unassembled WGS sequence"/>
</dbReference>
<accession>A0A418SLN4</accession>
<keyword evidence="1" id="KW-0472">Membrane</keyword>